<dbReference type="PANTHER" id="PTHR36220:SF1">
    <property type="entry name" value="GAMMA TUBULIN COMPLEX COMPONENT C-TERMINAL DOMAIN-CONTAINING PROTEIN"/>
    <property type="match status" value="1"/>
</dbReference>
<organism evidence="6 7">
    <name type="scientific">Polyangium mundeleinium</name>
    <dbReference type="NCBI Taxonomy" id="2995306"/>
    <lineage>
        <taxon>Bacteria</taxon>
        <taxon>Pseudomonadati</taxon>
        <taxon>Myxococcota</taxon>
        <taxon>Polyangia</taxon>
        <taxon>Polyangiales</taxon>
        <taxon>Polyangiaceae</taxon>
        <taxon>Polyangium</taxon>
    </lineage>
</organism>
<evidence type="ECO:0000256" key="2">
    <source>
        <dbReference type="ARBA" id="ARBA00022737"/>
    </source>
</evidence>
<reference evidence="6 7" key="1">
    <citation type="submission" date="2022-11" db="EMBL/GenBank/DDBJ databases">
        <title>Minimal conservation of predation-associated metabolite biosynthetic gene clusters underscores biosynthetic potential of Myxococcota including descriptions for ten novel species: Archangium lansinium sp. nov., Myxococcus landrumus sp. nov., Nannocystis bai.</title>
        <authorList>
            <person name="Ahearne A."/>
            <person name="Stevens C."/>
            <person name="Dowd S."/>
        </authorList>
    </citation>
    <scope>NUCLEOTIDE SEQUENCE [LARGE SCALE GENOMIC DNA]</scope>
    <source>
        <strain evidence="6 7">RJM3</strain>
    </source>
</reference>
<dbReference type="SMART" id="SM00191">
    <property type="entry name" value="Int_alpha"/>
    <property type="match status" value="5"/>
</dbReference>
<dbReference type="PANTHER" id="PTHR36220">
    <property type="entry name" value="UNNAMED PRODUCT"/>
    <property type="match status" value="1"/>
</dbReference>
<dbReference type="RefSeq" id="WP_271925226.1">
    <property type="nucleotide sequence ID" value="NZ_JAQNDO010000001.1"/>
</dbReference>
<dbReference type="EMBL" id="JAQNDO010000001">
    <property type="protein sequence ID" value="MDC0746858.1"/>
    <property type="molecule type" value="Genomic_DNA"/>
</dbReference>
<keyword evidence="2" id="KW-0677">Repeat</keyword>
<accession>A0ABT5EYF3</accession>
<comment type="caution">
    <text evidence="6">The sequence shown here is derived from an EMBL/GenBank/DDBJ whole genome shotgun (WGS) entry which is preliminary data.</text>
</comment>
<gene>
    <name evidence="6" type="ORF">POL67_36355</name>
</gene>
<evidence type="ECO:0000313" key="6">
    <source>
        <dbReference type="EMBL" id="MDC0746858.1"/>
    </source>
</evidence>
<evidence type="ECO:0000256" key="5">
    <source>
        <dbReference type="SAM" id="SignalP"/>
    </source>
</evidence>
<evidence type="ECO:0000256" key="4">
    <source>
        <dbReference type="SAM" id="MobiDB-lite"/>
    </source>
</evidence>
<keyword evidence="1 5" id="KW-0732">Signal</keyword>
<dbReference type="InterPro" id="IPR028994">
    <property type="entry name" value="Integrin_alpha_N"/>
</dbReference>
<evidence type="ECO:0000256" key="1">
    <source>
        <dbReference type="ARBA" id="ARBA00022729"/>
    </source>
</evidence>
<evidence type="ECO:0008006" key="8">
    <source>
        <dbReference type="Google" id="ProtNLM"/>
    </source>
</evidence>
<name>A0ABT5EYF3_9BACT</name>
<evidence type="ECO:0000313" key="7">
    <source>
        <dbReference type="Proteomes" id="UP001221411"/>
    </source>
</evidence>
<feature type="region of interest" description="Disordered" evidence="4">
    <location>
        <begin position="541"/>
        <end position="560"/>
    </location>
</feature>
<dbReference type="InterPro" id="IPR013519">
    <property type="entry name" value="Int_alpha_beta-p"/>
</dbReference>
<feature type="compositionally biased region" description="Acidic residues" evidence="4">
    <location>
        <begin position="541"/>
        <end position="550"/>
    </location>
</feature>
<dbReference type="PROSITE" id="PS51470">
    <property type="entry name" value="FG_GAP"/>
    <property type="match status" value="1"/>
</dbReference>
<sequence>MSKAYRSKASAWLAALLPLAACDLGTAAPEPVARTAAALVVTEAIELVAPDGDPSDFCGYSVALSGDTAILGAPDEDTKGTDAGAAYVFVRTNGAWAFEQKLVASDGGPGKWFGHAVDVDGDVAVVGSPRSDGVTLASGAVYVFVRTNGVWTQQQKVFGSDGKPGDKMGQAVAVAGGTIVAGAPSEDTKGAEAGAAYVFGENAGVFAQQKKLLAADGQAGDRLGASVGFSGQTVIAGAPGDDDAGADAGAAYVFVGAGPVWSQQKKLVAADGQTGDTFGAAVAIEGDTAIVGAPLANAAGTDAGAGYVFARAGLVWAEAGKLVPVGLGSDDRLGTSVALTKGRVILGALLDDTKGSNAGAAYVFTESGPGWSEDLLLVAGDGTAGDAFGFSVAMDGETAIVGAYLEDDAGTNAGSAYVFVLKSENGDPCATAASCASGFCVDGVCCDSACDLGVCDACAMAAGASMDGACTLLTGTACDDGDACTVSDTCAEGVCTSGAPKDCDAGTCMDGQCMTEADAGPDADAEADAGPDAAVDAEMDAGADAEADAEEGVRLSGGACHTSRGTGDRAGWFFLPLFAATLRRRVRSDRGSPRGIRTAP</sequence>
<keyword evidence="3" id="KW-0325">Glycoprotein</keyword>
<dbReference type="InterPro" id="IPR013517">
    <property type="entry name" value="FG-GAP"/>
</dbReference>
<feature type="chain" id="PRO_5046980411" description="Integrin alpha beta-propellor repeat protein" evidence="5">
    <location>
        <begin position="28"/>
        <end position="600"/>
    </location>
</feature>
<protein>
    <recommendedName>
        <fullName evidence="8">Integrin alpha beta-propellor repeat protein</fullName>
    </recommendedName>
</protein>
<dbReference type="Pfam" id="PF14312">
    <property type="entry name" value="FG-GAP_2"/>
    <property type="match status" value="7"/>
</dbReference>
<feature type="signal peptide" evidence="5">
    <location>
        <begin position="1"/>
        <end position="27"/>
    </location>
</feature>
<dbReference type="SUPFAM" id="SSF69318">
    <property type="entry name" value="Integrin alpha N-terminal domain"/>
    <property type="match status" value="1"/>
</dbReference>
<proteinExistence type="predicted"/>
<evidence type="ECO:0000256" key="3">
    <source>
        <dbReference type="ARBA" id="ARBA00023180"/>
    </source>
</evidence>
<keyword evidence="7" id="KW-1185">Reference proteome</keyword>
<dbReference type="Gene3D" id="2.130.10.130">
    <property type="entry name" value="Integrin alpha, N-terminal"/>
    <property type="match status" value="4"/>
</dbReference>
<dbReference type="Proteomes" id="UP001221411">
    <property type="component" value="Unassembled WGS sequence"/>
</dbReference>